<dbReference type="STRING" id="755732.Fluta_3039"/>
<dbReference type="HOGENOM" id="CLU_2787786_0_0_10"/>
<proteinExistence type="predicted"/>
<dbReference type="KEGG" id="fte:Fluta_3039"/>
<reference evidence="2" key="2">
    <citation type="submission" date="2011-02" db="EMBL/GenBank/DDBJ databases">
        <title>The complete genome of Fluviicola taffensis DSM 16823.</title>
        <authorList>
            <consortium name="US DOE Joint Genome Institute (JGI-PGF)"/>
            <person name="Lucas S."/>
            <person name="Copeland A."/>
            <person name="Lapidus A."/>
            <person name="Bruce D."/>
            <person name="Goodwin L."/>
            <person name="Pitluck S."/>
            <person name="Kyrpides N."/>
            <person name="Mavromatis K."/>
            <person name="Ivanova N."/>
            <person name="Mikhailova N."/>
            <person name="Pagani I."/>
            <person name="Chertkov O."/>
            <person name="Detter J.C."/>
            <person name="Han C."/>
            <person name="Tapia R."/>
            <person name="Land M."/>
            <person name="Hauser L."/>
            <person name="Markowitz V."/>
            <person name="Cheng J.-F."/>
            <person name="Hugenholtz P."/>
            <person name="Woyke T."/>
            <person name="Wu D."/>
            <person name="Tindall B."/>
            <person name="Pomrenke H.G."/>
            <person name="Brambilla E."/>
            <person name="Klenk H.-P."/>
            <person name="Eisen J.A."/>
        </authorList>
    </citation>
    <scope>NUCLEOTIDE SEQUENCE [LARGE SCALE GENOMIC DNA]</scope>
    <source>
        <strain evidence="2">DSM 16823 / RW262 / RW262</strain>
    </source>
</reference>
<protein>
    <submittedName>
        <fullName evidence="1">Uncharacterized protein</fullName>
    </submittedName>
</protein>
<reference evidence="1 2" key="1">
    <citation type="journal article" date="2011" name="Stand. Genomic Sci.">
        <title>Complete genome sequence of the gliding freshwater bacterium Fluviicola taffensis type strain (RW262).</title>
        <authorList>
            <person name="Woyke T."/>
            <person name="Chertkov O."/>
            <person name="Lapidus A."/>
            <person name="Nolan M."/>
            <person name="Lucas S."/>
            <person name="Del Rio T.G."/>
            <person name="Tice H."/>
            <person name="Cheng J.F."/>
            <person name="Tapia R."/>
            <person name="Han C."/>
            <person name="Goodwin L."/>
            <person name="Pitluck S."/>
            <person name="Liolios K."/>
            <person name="Pagani I."/>
            <person name="Ivanova N."/>
            <person name="Huntemann M."/>
            <person name="Mavromatis K."/>
            <person name="Mikhailova N."/>
            <person name="Pati A."/>
            <person name="Chen A."/>
            <person name="Palaniappan K."/>
            <person name="Land M."/>
            <person name="Hauser L."/>
            <person name="Brambilla E.M."/>
            <person name="Rohde M."/>
            <person name="Mwirichia R."/>
            <person name="Sikorski J."/>
            <person name="Tindall B.J."/>
            <person name="Goker M."/>
            <person name="Bristow J."/>
            <person name="Eisen J.A."/>
            <person name="Markowitz V."/>
            <person name="Hugenholtz P."/>
            <person name="Klenk H.P."/>
            <person name="Kyrpides N.C."/>
        </authorList>
    </citation>
    <scope>NUCLEOTIDE SEQUENCE [LARGE SCALE GENOMIC DNA]</scope>
    <source>
        <strain evidence="2">DSM 16823 / RW262 / RW262</strain>
    </source>
</reference>
<accession>F2IJV7</accession>
<gene>
    <name evidence="1" type="ordered locus">Fluta_3039</name>
</gene>
<dbReference type="AlphaFoldDB" id="F2IJV7"/>
<evidence type="ECO:0000313" key="1">
    <source>
        <dbReference type="EMBL" id="AEA45016.1"/>
    </source>
</evidence>
<keyword evidence="2" id="KW-1185">Reference proteome</keyword>
<dbReference type="Proteomes" id="UP000007463">
    <property type="component" value="Chromosome"/>
</dbReference>
<evidence type="ECO:0000313" key="2">
    <source>
        <dbReference type="Proteomes" id="UP000007463"/>
    </source>
</evidence>
<dbReference type="EMBL" id="CP002542">
    <property type="protein sequence ID" value="AEA45016.1"/>
    <property type="molecule type" value="Genomic_DNA"/>
</dbReference>
<organism evidence="1 2">
    <name type="scientific">Fluviicola taffensis (strain DSM 16823 / NCIMB 13979 / RW262)</name>
    <dbReference type="NCBI Taxonomy" id="755732"/>
    <lineage>
        <taxon>Bacteria</taxon>
        <taxon>Pseudomonadati</taxon>
        <taxon>Bacteroidota</taxon>
        <taxon>Flavobacteriia</taxon>
        <taxon>Flavobacteriales</taxon>
        <taxon>Crocinitomicaceae</taxon>
        <taxon>Fluviicola</taxon>
    </lineage>
</organism>
<sequence length="68" mass="7881">MGIFSKNRVPKDDLVLQVKIRKRPRFKAGAELSSAVNLTVEVNETEERDSNVMELKLHLYSKRLLKIK</sequence>
<name>F2IJV7_FLUTR</name>
<dbReference type="RefSeq" id="WP_013687784.1">
    <property type="nucleotide sequence ID" value="NC_015321.1"/>
</dbReference>